<keyword evidence="6 8" id="KW-1133">Transmembrane helix</keyword>
<dbReference type="InterPro" id="IPR035919">
    <property type="entry name" value="EAL_sf"/>
</dbReference>
<keyword evidence="5 8" id="KW-0812">Transmembrane</keyword>
<evidence type="ECO:0000256" key="5">
    <source>
        <dbReference type="ARBA" id="ARBA00022692"/>
    </source>
</evidence>
<evidence type="ECO:0000256" key="6">
    <source>
        <dbReference type="ARBA" id="ARBA00022989"/>
    </source>
</evidence>
<feature type="transmembrane region" description="Helical" evidence="8">
    <location>
        <begin position="270"/>
        <end position="290"/>
    </location>
</feature>
<dbReference type="PROSITE" id="PS50883">
    <property type="entry name" value="EAL"/>
    <property type="match status" value="1"/>
</dbReference>
<feature type="transmembrane region" description="Helical" evidence="8">
    <location>
        <begin position="168"/>
        <end position="193"/>
    </location>
</feature>
<dbReference type="Pfam" id="PF02378">
    <property type="entry name" value="PTS_EIIC"/>
    <property type="match status" value="1"/>
</dbReference>
<dbReference type="RefSeq" id="WP_159446159.1">
    <property type="nucleotide sequence ID" value="NZ_FUWG01000006.1"/>
</dbReference>
<reference evidence="11 12" key="1">
    <citation type="submission" date="2017-02" db="EMBL/GenBank/DDBJ databases">
        <authorList>
            <person name="Peterson S.W."/>
        </authorList>
    </citation>
    <scope>NUCLEOTIDE SEQUENCE [LARGE SCALE GENOMIC DNA]</scope>
    <source>
        <strain evidence="11 12">ATCC BAA-908</strain>
    </source>
</reference>
<dbReference type="EMBL" id="FUWG01000006">
    <property type="protein sequence ID" value="SJZ36912.1"/>
    <property type="molecule type" value="Genomic_DNA"/>
</dbReference>
<evidence type="ECO:0000256" key="8">
    <source>
        <dbReference type="SAM" id="Phobius"/>
    </source>
</evidence>
<dbReference type="PANTHER" id="PTHR33989:SF4">
    <property type="entry name" value="PTS SYSTEM N,N'-DIACETYLCHITOBIOSE-SPECIFIC EIIC COMPONENT"/>
    <property type="match status" value="1"/>
</dbReference>
<feature type="transmembrane region" description="Helical" evidence="8">
    <location>
        <begin position="27"/>
        <end position="49"/>
    </location>
</feature>
<feature type="transmembrane region" description="Helical" evidence="8">
    <location>
        <begin position="302"/>
        <end position="323"/>
    </location>
</feature>
<evidence type="ECO:0000259" key="9">
    <source>
        <dbReference type="PROSITE" id="PS50883"/>
    </source>
</evidence>
<keyword evidence="4" id="KW-0762">Sugar transport</keyword>
<dbReference type="OrthoDB" id="1641940at2"/>
<feature type="transmembrane region" description="Helical" evidence="8">
    <location>
        <begin position="335"/>
        <end position="357"/>
    </location>
</feature>
<feature type="transmembrane region" description="Helical" evidence="8">
    <location>
        <begin position="213"/>
        <end position="235"/>
    </location>
</feature>
<evidence type="ECO:0000256" key="4">
    <source>
        <dbReference type="ARBA" id="ARBA00022597"/>
    </source>
</evidence>
<organism evidence="11 12">
    <name type="scientific">Treponema porcinum</name>
    <dbReference type="NCBI Taxonomy" id="261392"/>
    <lineage>
        <taxon>Bacteria</taxon>
        <taxon>Pseudomonadati</taxon>
        <taxon>Spirochaetota</taxon>
        <taxon>Spirochaetia</taxon>
        <taxon>Spirochaetales</taxon>
        <taxon>Treponemataceae</taxon>
        <taxon>Treponema</taxon>
    </lineage>
</organism>
<gene>
    <name evidence="11" type="ORF">SAMN02745149_00979</name>
</gene>
<dbReference type="GeneID" id="78316280"/>
<dbReference type="InterPro" id="IPR003352">
    <property type="entry name" value="PTS_EIIC"/>
</dbReference>
<dbReference type="Pfam" id="PF00563">
    <property type="entry name" value="EAL"/>
    <property type="match status" value="1"/>
</dbReference>
<comment type="subcellular location">
    <subcellularLocation>
        <location evidence="1">Cell membrane</location>
        <topology evidence="1">Multi-pass membrane protein</topology>
    </subcellularLocation>
</comment>
<dbReference type="GO" id="GO:0008982">
    <property type="term" value="F:protein-N(PI)-phosphohistidine-sugar phosphotransferase activity"/>
    <property type="evidence" value="ECO:0007669"/>
    <property type="project" value="InterPro"/>
</dbReference>
<dbReference type="SUPFAM" id="SSF141868">
    <property type="entry name" value="EAL domain-like"/>
    <property type="match status" value="1"/>
</dbReference>
<feature type="domain" description="PTS EIIC type-3" evidence="10">
    <location>
        <begin position="3"/>
        <end position="394"/>
    </location>
</feature>
<dbReference type="InterPro" id="IPR001633">
    <property type="entry name" value="EAL_dom"/>
</dbReference>
<dbReference type="InterPro" id="IPR004501">
    <property type="entry name" value="PTS_EIIC_3"/>
</dbReference>
<dbReference type="PANTHER" id="PTHR33989">
    <property type="match status" value="1"/>
</dbReference>
<sequence>MNLKQKALDLTYKIENNFFLTVVRRSLTMMIPFVLVGGFACAFINLPFIDYGSELFDGALGTLHSILLFIYNGTFGLFSLALLIVITVSYCIEKNESPDKAAMYVIVALGAYGAQLNIGTSGFNFESLGVKSSFSAIFIALLSCFLYERLKRITAFSLKKYVSGMDVMCANSISSLLPMTFVVGVAVLINLLLHSFFGVKSVHELFSNLSCALFAHVHNRFFSGLLYTFLLHFFWSLGFHGSNLMEPIAQSIFSDVAADTVFSKSFFDTYIVMGGCGTTICVLLLLLLFFRKTRLGNLSKIAFFPVVFNLNEVLTFGIPIVLNPVMVIPFISTPVVLYCIAYAATASGLIPGLITTVPWSTPILVSGYIATGSVRGVLLQLFLVATGMAVYYPFIRLNKRIQELSAHKKLDTLVEALKICEREGEPPQFLSRVDSLGMMTRVLFDDLKDAIKQNALFMVYQPQVNSDGRCVGAEALLRWNHSLYGSIYPPLIIYLAKAGGMLSQLEEKIIDMVAQSIAQTEKVFAGDFKISFNITGKSLFWDIESCIDNALKKYKIPAERMWIEITEQDVISKSDEVVGTLKRLKAKGHTLLIDDFGMGHTSLLYLQSGFFGVVKLDGSLVKNIVHNETNRNIVDSIVALGNKLGIKVIAEFVENQEEVEVLHSLGCSWYQGYLYSKPVSFEQFVSYLCRTNEELSGI</sequence>
<dbReference type="GO" id="GO:0005886">
    <property type="term" value="C:plasma membrane"/>
    <property type="evidence" value="ECO:0007669"/>
    <property type="project" value="UniProtKB-SubCell"/>
</dbReference>
<evidence type="ECO:0000259" key="10">
    <source>
        <dbReference type="PROSITE" id="PS51105"/>
    </source>
</evidence>
<evidence type="ECO:0000256" key="1">
    <source>
        <dbReference type="ARBA" id="ARBA00004651"/>
    </source>
</evidence>
<dbReference type="SMART" id="SM00052">
    <property type="entry name" value="EAL"/>
    <property type="match status" value="1"/>
</dbReference>
<dbReference type="Gene3D" id="3.20.20.450">
    <property type="entry name" value="EAL domain"/>
    <property type="match status" value="1"/>
</dbReference>
<feature type="transmembrane region" description="Helical" evidence="8">
    <location>
        <begin position="377"/>
        <end position="395"/>
    </location>
</feature>
<dbReference type="GO" id="GO:0009401">
    <property type="term" value="P:phosphoenolpyruvate-dependent sugar phosphotransferase system"/>
    <property type="evidence" value="ECO:0007669"/>
    <property type="project" value="InterPro"/>
</dbReference>
<keyword evidence="7 8" id="KW-0472">Membrane</keyword>
<evidence type="ECO:0000256" key="7">
    <source>
        <dbReference type="ARBA" id="ARBA00023136"/>
    </source>
</evidence>
<feature type="domain" description="EAL" evidence="9">
    <location>
        <begin position="440"/>
        <end position="692"/>
    </location>
</feature>
<dbReference type="STRING" id="261392.SAMN02745149_00979"/>
<evidence type="ECO:0000313" key="11">
    <source>
        <dbReference type="EMBL" id="SJZ36912.1"/>
    </source>
</evidence>
<dbReference type="CDD" id="cd01948">
    <property type="entry name" value="EAL"/>
    <property type="match status" value="1"/>
</dbReference>
<dbReference type="AlphaFoldDB" id="A0A1T4K382"/>
<keyword evidence="3" id="KW-1003">Cell membrane</keyword>
<keyword evidence="12" id="KW-1185">Reference proteome</keyword>
<dbReference type="InterPro" id="IPR051088">
    <property type="entry name" value="PTS_Sugar-EIIC/EIIB"/>
</dbReference>
<feature type="transmembrane region" description="Helical" evidence="8">
    <location>
        <begin position="130"/>
        <end position="147"/>
    </location>
</feature>
<dbReference type="PROSITE" id="PS51105">
    <property type="entry name" value="PTS_EIIC_TYPE_3"/>
    <property type="match status" value="1"/>
</dbReference>
<evidence type="ECO:0000256" key="2">
    <source>
        <dbReference type="ARBA" id="ARBA00022448"/>
    </source>
</evidence>
<evidence type="ECO:0000313" key="12">
    <source>
        <dbReference type="Proteomes" id="UP000190423"/>
    </source>
</evidence>
<protein>
    <submittedName>
        <fullName evidence="11">Diguanylate phosphodiesterase</fullName>
    </submittedName>
</protein>
<name>A0A1T4K382_TREPO</name>
<keyword evidence="2" id="KW-0813">Transport</keyword>
<proteinExistence type="predicted"/>
<accession>A0A1T4K382</accession>
<evidence type="ECO:0000256" key="3">
    <source>
        <dbReference type="ARBA" id="ARBA00022475"/>
    </source>
</evidence>
<feature type="transmembrane region" description="Helical" evidence="8">
    <location>
        <begin position="101"/>
        <end position="118"/>
    </location>
</feature>
<feature type="transmembrane region" description="Helical" evidence="8">
    <location>
        <begin position="69"/>
        <end position="92"/>
    </location>
</feature>
<dbReference type="Proteomes" id="UP000190423">
    <property type="component" value="Unassembled WGS sequence"/>
</dbReference>